<name>A0A2P1CFA9_9CAUD</name>
<dbReference type="InterPro" id="IPR018392">
    <property type="entry name" value="LysM"/>
</dbReference>
<dbReference type="SUPFAM" id="SSF55846">
    <property type="entry name" value="N-acetylmuramoyl-L-alanine amidase-like"/>
    <property type="match status" value="1"/>
</dbReference>
<feature type="compositionally biased region" description="Polar residues" evidence="3">
    <location>
        <begin position="1"/>
        <end position="12"/>
    </location>
</feature>
<evidence type="ECO:0000259" key="4">
    <source>
        <dbReference type="PROSITE" id="PS51782"/>
    </source>
</evidence>
<dbReference type="PANTHER" id="PTHR33734:SF22">
    <property type="entry name" value="MEMBRANE-BOUND LYTIC MUREIN TRANSGLYCOSYLASE D"/>
    <property type="match status" value="1"/>
</dbReference>
<accession>A0A2P1CFA9</accession>
<dbReference type="EMBL" id="MG925345">
    <property type="protein sequence ID" value="AVJ49922.1"/>
    <property type="molecule type" value="Genomic_DNA"/>
</dbReference>
<dbReference type="InterPro" id="IPR013168">
    <property type="entry name" value="Cpl_7_lyso_C"/>
</dbReference>
<dbReference type="SUPFAM" id="SSF54106">
    <property type="entry name" value="LysM domain"/>
    <property type="match status" value="1"/>
</dbReference>
<protein>
    <submittedName>
        <fullName evidence="5">Lysin A</fullName>
    </submittedName>
</protein>
<dbReference type="Proteomes" id="UP000241035">
    <property type="component" value="Segment"/>
</dbReference>
<sequence>MAKFSSLINGTTPDHGKNRGKDPNKKRIIVHHWAGTAGGDTALMKPKGQNSRGDVSASYILYSDGRLIGQVSEEFSPWTTGSADWGSVTVETQNAANGGNWPIDARAKEKLAQLMADLSDRYGWGELRLGTNVRYHGEFYATACPGPDMIASLPSIVKRANQLRKGGGGSQPSTGGTYTVVKGDTLSGIASKHGTTWQELQRLNGLADPNKIFPGQKIKVPSGGGSTPSKPSQSLADVAKAVIRGDYGNGQDRVNRLRAAGYDPAEVQREVNRQLYGSGSKTPVASNVDAVARQVIRGDWGNDPERKKRLTAAGYDYSAVQRRVNEILAGK</sequence>
<dbReference type="Pfam" id="PF01510">
    <property type="entry name" value="Amidase_2"/>
    <property type="match status" value="1"/>
</dbReference>
<dbReference type="GO" id="GO:0042742">
    <property type="term" value="P:defense response to bacterium"/>
    <property type="evidence" value="ECO:0007669"/>
    <property type="project" value="UniProtKB-KW"/>
</dbReference>
<proteinExistence type="predicted"/>
<dbReference type="InterPro" id="IPR036779">
    <property type="entry name" value="LysM_dom_sf"/>
</dbReference>
<dbReference type="SMART" id="SM01095">
    <property type="entry name" value="Cpl-7"/>
    <property type="match status" value="2"/>
</dbReference>
<dbReference type="Gene3D" id="3.40.80.10">
    <property type="entry name" value="Peptidoglycan recognition protein-like"/>
    <property type="match status" value="1"/>
</dbReference>
<dbReference type="SMART" id="SM00257">
    <property type="entry name" value="LysM"/>
    <property type="match status" value="1"/>
</dbReference>
<feature type="compositionally biased region" description="Basic and acidic residues" evidence="3">
    <location>
        <begin position="14"/>
        <end position="25"/>
    </location>
</feature>
<keyword evidence="6" id="KW-1185">Reference proteome</keyword>
<evidence type="ECO:0000256" key="2">
    <source>
        <dbReference type="ARBA" id="ARBA00022638"/>
    </source>
</evidence>
<evidence type="ECO:0000256" key="1">
    <source>
        <dbReference type="ARBA" id="ARBA00022529"/>
    </source>
</evidence>
<dbReference type="GeneID" id="40101062"/>
<dbReference type="GO" id="GO:0009253">
    <property type="term" value="P:peptidoglycan catabolic process"/>
    <property type="evidence" value="ECO:0007669"/>
    <property type="project" value="InterPro"/>
</dbReference>
<dbReference type="GO" id="GO:0008932">
    <property type="term" value="F:lytic endotransglycosylase activity"/>
    <property type="evidence" value="ECO:0007669"/>
    <property type="project" value="TreeGrafter"/>
</dbReference>
<dbReference type="InterPro" id="IPR002502">
    <property type="entry name" value="Amidase_domain"/>
</dbReference>
<dbReference type="Pfam" id="PF08230">
    <property type="entry name" value="CW_7"/>
    <property type="match status" value="2"/>
</dbReference>
<reference evidence="5 6" key="1">
    <citation type="submission" date="2018-02" db="EMBL/GenBank/DDBJ databases">
        <authorList>
            <person name="Zack K.M."/>
            <person name="Garlena R.A."/>
            <person name="Russell D.A."/>
            <person name="Pope W.H."/>
            <person name="Jacobs-Sera D."/>
            <person name="Hatfull G.F."/>
        </authorList>
    </citation>
    <scope>NUCLEOTIDE SEQUENCE [LARGE SCALE GENOMIC DNA]</scope>
</reference>
<dbReference type="KEGG" id="vg:40101062"/>
<dbReference type="OrthoDB" id="22476at10239"/>
<gene>
    <name evidence="5" type="primary">24</name>
    <name evidence="5" type="ORF">PBI_KOJI_24</name>
</gene>
<dbReference type="GO" id="GO:0008745">
    <property type="term" value="F:N-acetylmuramoyl-L-alanine amidase activity"/>
    <property type="evidence" value="ECO:0007669"/>
    <property type="project" value="InterPro"/>
</dbReference>
<evidence type="ECO:0000313" key="6">
    <source>
        <dbReference type="Proteomes" id="UP000241035"/>
    </source>
</evidence>
<feature type="domain" description="LysM" evidence="4">
    <location>
        <begin position="176"/>
        <end position="220"/>
    </location>
</feature>
<dbReference type="RefSeq" id="YP_009624223.1">
    <property type="nucleotide sequence ID" value="NC_042118.1"/>
</dbReference>
<organism evidence="5 6">
    <name type="scientific">Microbacterium phage Koji</name>
    <dbReference type="NCBI Taxonomy" id="2099625"/>
    <lineage>
        <taxon>Viruses</taxon>
        <taxon>Duplodnaviria</taxon>
        <taxon>Heunggongvirae</taxon>
        <taxon>Uroviricota</taxon>
        <taxon>Caudoviricetes</taxon>
        <taxon>Kojivirus</taxon>
        <taxon>Kojivirus koji</taxon>
    </lineage>
</organism>
<dbReference type="GO" id="GO:0001897">
    <property type="term" value="P:symbiont-mediated cytolysis of host cell"/>
    <property type="evidence" value="ECO:0007669"/>
    <property type="project" value="UniProtKB-ARBA"/>
</dbReference>
<keyword evidence="1" id="KW-0929">Antimicrobial</keyword>
<feature type="region of interest" description="Disordered" evidence="3">
    <location>
        <begin position="1"/>
        <end position="25"/>
    </location>
</feature>
<dbReference type="PANTHER" id="PTHR33734">
    <property type="entry name" value="LYSM DOMAIN-CONTAINING GPI-ANCHORED PROTEIN 2"/>
    <property type="match status" value="1"/>
</dbReference>
<dbReference type="PROSITE" id="PS51782">
    <property type="entry name" value="LYSM"/>
    <property type="match status" value="1"/>
</dbReference>
<dbReference type="Gene3D" id="3.10.350.10">
    <property type="entry name" value="LysM domain"/>
    <property type="match status" value="1"/>
</dbReference>
<evidence type="ECO:0000313" key="5">
    <source>
        <dbReference type="EMBL" id="AVJ49922.1"/>
    </source>
</evidence>
<evidence type="ECO:0000256" key="3">
    <source>
        <dbReference type="SAM" id="MobiDB-lite"/>
    </source>
</evidence>
<dbReference type="CDD" id="cd00118">
    <property type="entry name" value="LysM"/>
    <property type="match status" value="1"/>
</dbReference>
<dbReference type="InterPro" id="IPR036505">
    <property type="entry name" value="Amidase/PGRP_sf"/>
</dbReference>
<keyword evidence="2" id="KW-0081">Bacteriolytic enzyme</keyword>
<dbReference type="Pfam" id="PF01476">
    <property type="entry name" value="LysM"/>
    <property type="match status" value="1"/>
</dbReference>